<proteinExistence type="predicted"/>
<keyword evidence="8" id="KW-1185">Reference proteome</keyword>
<evidence type="ECO:0000313" key="8">
    <source>
        <dbReference type="Proteomes" id="UP000823388"/>
    </source>
</evidence>
<dbReference type="EMBL" id="CM029051">
    <property type="protein sequence ID" value="KAG2562347.1"/>
    <property type="molecule type" value="Genomic_DNA"/>
</dbReference>
<name>A0A8T0PJ41_PANVG</name>
<dbReference type="Proteomes" id="UP000823388">
    <property type="component" value="Chromosome 8K"/>
</dbReference>
<evidence type="ECO:0000256" key="1">
    <source>
        <dbReference type="ARBA" id="ARBA00022723"/>
    </source>
</evidence>
<evidence type="ECO:0000313" key="7">
    <source>
        <dbReference type="EMBL" id="KAG2562347.1"/>
    </source>
</evidence>
<accession>A0A8T0PJ41</accession>
<gene>
    <name evidence="7" type="ORF">PVAP13_8KG257100</name>
</gene>
<dbReference type="PANTHER" id="PTHR15710">
    <property type="entry name" value="E3 UBIQUITIN-PROTEIN LIGASE PRAJA"/>
    <property type="match status" value="1"/>
</dbReference>
<evidence type="ECO:0000256" key="3">
    <source>
        <dbReference type="ARBA" id="ARBA00022833"/>
    </source>
</evidence>
<dbReference type="InterPro" id="IPR013083">
    <property type="entry name" value="Znf_RING/FYVE/PHD"/>
</dbReference>
<dbReference type="Pfam" id="PF13639">
    <property type="entry name" value="zf-RING_2"/>
    <property type="match status" value="1"/>
</dbReference>
<organism evidence="7 8">
    <name type="scientific">Panicum virgatum</name>
    <name type="common">Blackwell switchgrass</name>
    <dbReference type="NCBI Taxonomy" id="38727"/>
    <lineage>
        <taxon>Eukaryota</taxon>
        <taxon>Viridiplantae</taxon>
        <taxon>Streptophyta</taxon>
        <taxon>Embryophyta</taxon>
        <taxon>Tracheophyta</taxon>
        <taxon>Spermatophyta</taxon>
        <taxon>Magnoliopsida</taxon>
        <taxon>Liliopsida</taxon>
        <taxon>Poales</taxon>
        <taxon>Poaceae</taxon>
        <taxon>PACMAD clade</taxon>
        <taxon>Panicoideae</taxon>
        <taxon>Panicodae</taxon>
        <taxon>Paniceae</taxon>
        <taxon>Panicinae</taxon>
        <taxon>Panicum</taxon>
        <taxon>Panicum sect. Hiantes</taxon>
    </lineage>
</organism>
<feature type="domain" description="RING-type" evidence="6">
    <location>
        <begin position="319"/>
        <end position="360"/>
    </location>
</feature>
<dbReference type="SUPFAM" id="SSF57850">
    <property type="entry name" value="RING/U-box"/>
    <property type="match status" value="1"/>
</dbReference>
<keyword evidence="1" id="KW-0479">Metal-binding</keyword>
<evidence type="ECO:0000256" key="5">
    <source>
        <dbReference type="SAM" id="MobiDB-lite"/>
    </source>
</evidence>
<feature type="region of interest" description="Disordered" evidence="5">
    <location>
        <begin position="36"/>
        <end position="95"/>
    </location>
</feature>
<evidence type="ECO:0000256" key="2">
    <source>
        <dbReference type="ARBA" id="ARBA00022771"/>
    </source>
</evidence>
<dbReference type="SMART" id="SM00184">
    <property type="entry name" value="RING"/>
    <property type="match status" value="1"/>
</dbReference>
<protein>
    <recommendedName>
        <fullName evidence="6">RING-type domain-containing protein</fullName>
    </recommendedName>
</protein>
<dbReference type="PROSITE" id="PS50089">
    <property type="entry name" value="ZF_RING_2"/>
    <property type="match status" value="1"/>
</dbReference>
<evidence type="ECO:0000256" key="4">
    <source>
        <dbReference type="PROSITE-ProRule" id="PRU00175"/>
    </source>
</evidence>
<keyword evidence="2 4" id="KW-0863">Zinc-finger</keyword>
<dbReference type="Gene3D" id="3.30.40.10">
    <property type="entry name" value="Zinc/RING finger domain, C3HC4 (zinc finger)"/>
    <property type="match status" value="1"/>
</dbReference>
<keyword evidence="3" id="KW-0862">Zinc</keyword>
<dbReference type="GO" id="GO:0008270">
    <property type="term" value="F:zinc ion binding"/>
    <property type="evidence" value="ECO:0007669"/>
    <property type="project" value="UniProtKB-KW"/>
</dbReference>
<comment type="caution">
    <text evidence="7">The sequence shown here is derived from an EMBL/GenBank/DDBJ whole genome shotgun (WGS) entry which is preliminary data.</text>
</comment>
<dbReference type="InterPro" id="IPR001841">
    <property type="entry name" value="Znf_RING"/>
</dbReference>
<feature type="compositionally biased region" description="Acidic residues" evidence="5">
    <location>
        <begin position="48"/>
        <end position="95"/>
    </location>
</feature>
<evidence type="ECO:0000259" key="6">
    <source>
        <dbReference type="PROSITE" id="PS50089"/>
    </source>
</evidence>
<reference evidence="7" key="1">
    <citation type="submission" date="2020-05" db="EMBL/GenBank/DDBJ databases">
        <title>WGS assembly of Panicum virgatum.</title>
        <authorList>
            <person name="Lovell J.T."/>
            <person name="Jenkins J."/>
            <person name="Shu S."/>
            <person name="Juenger T.E."/>
            <person name="Schmutz J."/>
        </authorList>
    </citation>
    <scope>NUCLEOTIDE SEQUENCE</scope>
    <source>
        <strain evidence="7">AP13</strain>
    </source>
</reference>
<sequence>MSLQGIKMIPASAGEPAVVAGSAVPPAAAGDVLGAGVAIDPPALGPEREEESAVLGEQEDDGLTDDEDFSGDEDDITGDEDDGVDSSDSEFEEDGQPLDVVERGAAAAAAPNVVLMATMGFLGRPTRAASFQNTTGFMRLVTAEAVPGKGGGGGREILVHYRYTRFSRARSGGDDAVDMHVLGPKLARVRFHLPSHAADPASSLRLAGAALAPLVYPSRFSAQLRALWSCLVALAPVRAPPRGARIVVAVDVGILRPGDRTPERMRSVRAALECLARERDSGAPPAAAFGSTELHLPAPLAAEDDARPAKRRRVTGEDCPICCEALDRGLAAWPRCAHIFHGRCLEEHLVRGHQECPMCRSELNVNAIQ</sequence>
<dbReference type="AlphaFoldDB" id="A0A8T0PJ41"/>